<dbReference type="Proteomes" id="UP000245468">
    <property type="component" value="Chromosome"/>
</dbReference>
<evidence type="ECO:0000313" key="6">
    <source>
        <dbReference type="EMBL" id="AWL10059.1"/>
    </source>
</evidence>
<keyword evidence="7" id="KW-1185">Reference proteome</keyword>
<dbReference type="Gene3D" id="1.10.10.10">
    <property type="entry name" value="Winged helix-like DNA-binding domain superfamily/Winged helix DNA-binding domain"/>
    <property type="match status" value="1"/>
</dbReference>
<dbReference type="GO" id="GO:0000156">
    <property type="term" value="F:phosphorelay response regulator activity"/>
    <property type="evidence" value="ECO:0007669"/>
    <property type="project" value="TreeGrafter"/>
</dbReference>
<dbReference type="PANTHER" id="PTHR48111">
    <property type="entry name" value="REGULATOR OF RPOS"/>
    <property type="match status" value="1"/>
</dbReference>
<evidence type="ECO:0000313" key="7">
    <source>
        <dbReference type="Proteomes" id="UP000245468"/>
    </source>
</evidence>
<keyword evidence="5" id="KW-0804">Transcription</keyword>
<name>A0A2S2DXI8_9BACT</name>
<evidence type="ECO:0000256" key="5">
    <source>
        <dbReference type="ARBA" id="ARBA00023163"/>
    </source>
</evidence>
<dbReference type="Gene3D" id="6.10.250.690">
    <property type="match status" value="1"/>
</dbReference>
<dbReference type="SUPFAM" id="SSF46894">
    <property type="entry name" value="C-terminal effector domain of the bipartite response regulators"/>
    <property type="match status" value="1"/>
</dbReference>
<dbReference type="CDD" id="cd17574">
    <property type="entry name" value="REC_OmpR"/>
    <property type="match status" value="1"/>
</dbReference>
<keyword evidence="4" id="KW-0238">DNA-binding</keyword>
<organism evidence="6 7">
    <name type="scientific">Aquirufa nivalisilvae</name>
    <dbReference type="NCBI Taxonomy" id="2516557"/>
    <lineage>
        <taxon>Bacteria</taxon>
        <taxon>Pseudomonadati</taxon>
        <taxon>Bacteroidota</taxon>
        <taxon>Cytophagia</taxon>
        <taxon>Cytophagales</taxon>
        <taxon>Flectobacillaceae</taxon>
        <taxon>Aquirufa</taxon>
    </lineage>
</organism>
<dbReference type="InterPro" id="IPR001867">
    <property type="entry name" value="OmpR/PhoB-type_DNA-bd"/>
</dbReference>
<keyword evidence="2" id="KW-0902">Two-component regulatory system</keyword>
<dbReference type="SMART" id="SM00448">
    <property type="entry name" value="REC"/>
    <property type="match status" value="1"/>
</dbReference>
<dbReference type="GO" id="GO:0006355">
    <property type="term" value="P:regulation of DNA-templated transcription"/>
    <property type="evidence" value="ECO:0007669"/>
    <property type="project" value="InterPro"/>
</dbReference>
<dbReference type="OrthoDB" id="9790442at2"/>
<evidence type="ECO:0000256" key="4">
    <source>
        <dbReference type="ARBA" id="ARBA00023125"/>
    </source>
</evidence>
<dbReference type="AlphaFoldDB" id="A0A2S2DXI8"/>
<dbReference type="GO" id="GO:0005829">
    <property type="term" value="C:cytosol"/>
    <property type="evidence" value="ECO:0007669"/>
    <property type="project" value="TreeGrafter"/>
</dbReference>
<dbReference type="PANTHER" id="PTHR48111:SF1">
    <property type="entry name" value="TWO-COMPONENT RESPONSE REGULATOR ORR33"/>
    <property type="match status" value="1"/>
</dbReference>
<dbReference type="InterPro" id="IPR036388">
    <property type="entry name" value="WH-like_DNA-bd_sf"/>
</dbReference>
<keyword evidence="3" id="KW-0805">Transcription regulation</keyword>
<dbReference type="GO" id="GO:0032993">
    <property type="term" value="C:protein-DNA complex"/>
    <property type="evidence" value="ECO:0007669"/>
    <property type="project" value="TreeGrafter"/>
</dbReference>
<evidence type="ECO:0000256" key="3">
    <source>
        <dbReference type="ARBA" id="ARBA00023015"/>
    </source>
</evidence>
<reference evidence="7" key="1">
    <citation type="submission" date="2018-05" db="EMBL/GenBank/DDBJ databases">
        <title>Pseudarcicella sp. HME7025 Genome sequencing and assembly.</title>
        <authorList>
            <person name="Kim H."/>
            <person name="Kang H."/>
            <person name="Joh K."/>
        </authorList>
    </citation>
    <scope>NUCLEOTIDE SEQUENCE [LARGE SCALE GENOMIC DNA]</scope>
    <source>
        <strain evidence="7">HME7025</strain>
    </source>
</reference>
<dbReference type="SUPFAM" id="SSF52172">
    <property type="entry name" value="CheY-like"/>
    <property type="match status" value="1"/>
</dbReference>
<dbReference type="FunFam" id="3.40.50.2300:FF:000002">
    <property type="entry name" value="DNA-binding response regulator PhoP"/>
    <property type="match status" value="1"/>
</dbReference>
<dbReference type="GO" id="GO:0000976">
    <property type="term" value="F:transcription cis-regulatory region binding"/>
    <property type="evidence" value="ECO:0007669"/>
    <property type="project" value="TreeGrafter"/>
</dbReference>
<dbReference type="PROSITE" id="PS51755">
    <property type="entry name" value="OMPR_PHOB"/>
    <property type="match status" value="1"/>
</dbReference>
<dbReference type="SMART" id="SM00862">
    <property type="entry name" value="Trans_reg_C"/>
    <property type="match status" value="1"/>
</dbReference>
<dbReference type="InterPro" id="IPR011006">
    <property type="entry name" value="CheY-like_superfamily"/>
</dbReference>
<proteinExistence type="predicted"/>
<dbReference type="KEGG" id="psez:HME7025_02211"/>
<evidence type="ECO:0000256" key="2">
    <source>
        <dbReference type="ARBA" id="ARBA00023012"/>
    </source>
</evidence>
<dbReference type="InterPro" id="IPR001789">
    <property type="entry name" value="Sig_transdc_resp-reg_receiver"/>
</dbReference>
<dbReference type="CDD" id="cd00383">
    <property type="entry name" value="trans_reg_C"/>
    <property type="match status" value="1"/>
</dbReference>
<accession>A0A2S2DXI8</accession>
<dbReference type="PROSITE" id="PS50110">
    <property type="entry name" value="RESPONSE_REGULATORY"/>
    <property type="match status" value="1"/>
</dbReference>
<evidence type="ECO:0000256" key="1">
    <source>
        <dbReference type="ARBA" id="ARBA00022553"/>
    </source>
</evidence>
<keyword evidence="1" id="KW-0597">Phosphoprotein</keyword>
<dbReference type="Gene3D" id="3.40.50.2300">
    <property type="match status" value="1"/>
</dbReference>
<protein>
    <submittedName>
        <fullName evidence="6">Transcriptional regulatory protein TcrA</fullName>
    </submittedName>
</protein>
<dbReference type="InterPro" id="IPR016032">
    <property type="entry name" value="Sig_transdc_resp-reg_C-effctor"/>
</dbReference>
<dbReference type="Pfam" id="PF00486">
    <property type="entry name" value="Trans_reg_C"/>
    <property type="match status" value="1"/>
</dbReference>
<dbReference type="EMBL" id="CP029346">
    <property type="protein sequence ID" value="AWL10059.1"/>
    <property type="molecule type" value="Genomic_DNA"/>
</dbReference>
<dbReference type="InterPro" id="IPR039420">
    <property type="entry name" value="WalR-like"/>
</dbReference>
<gene>
    <name evidence="6" type="ORF">HME7025_02211</name>
</gene>
<dbReference type="Pfam" id="PF00072">
    <property type="entry name" value="Response_reg"/>
    <property type="match status" value="1"/>
</dbReference>
<sequence length="233" mass="27047">MKSQVRILLVEDDPRICQNIHDYFFQEGFLVEIAREGLAAQKMMEEKKYDIIVLDINLPYKDGLTLCKEFRQYNTHTPILMLTAFDDLDDKMHGFEVGADDYLTKPFFMREVMARVKALLKRSKNQPVPEAENILRMEDLLIDLSTQSVSRGKTPISLTPREFNLLLKLANAKGKLVTKRELNRDIWGGSLDENNNTIEVYINFLRKKIDKPFASNLIRTKVGFGYYLSSHEH</sequence>
<dbReference type="RefSeq" id="WP_109323996.1">
    <property type="nucleotide sequence ID" value="NZ_CP029346.1"/>
</dbReference>